<feature type="domain" description="HTH arsR-type" evidence="5">
    <location>
        <begin position="49"/>
        <end position="147"/>
    </location>
</feature>
<protein>
    <submittedName>
        <fullName evidence="6">DNA-binding transcriptional regulator, ArsR family</fullName>
    </submittedName>
</protein>
<dbReference type="STRING" id="935223.SAMN04488131_11661"/>
<evidence type="ECO:0000256" key="4">
    <source>
        <dbReference type="SAM" id="Phobius"/>
    </source>
</evidence>
<dbReference type="InterPro" id="IPR051081">
    <property type="entry name" value="HTH_MetalResp_TranReg"/>
</dbReference>
<evidence type="ECO:0000256" key="2">
    <source>
        <dbReference type="ARBA" id="ARBA00023125"/>
    </source>
</evidence>
<keyword evidence="2 6" id="KW-0238">DNA-binding</keyword>
<dbReference type="NCBIfam" id="NF033788">
    <property type="entry name" value="HTH_metalloreg"/>
    <property type="match status" value="1"/>
</dbReference>
<dbReference type="InterPro" id="IPR036388">
    <property type="entry name" value="WH-like_DNA-bd_sf"/>
</dbReference>
<dbReference type="InterPro" id="IPR011991">
    <property type="entry name" value="ArsR-like_HTH"/>
</dbReference>
<gene>
    <name evidence="6" type="ORF">SAMN04488131_11661</name>
</gene>
<keyword evidence="4" id="KW-1133">Transmembrane helix</keyword>
<keyword evidence="1" id="KW-0805">Transcription regulation</keyword>
<dbReference type="Gene3D" id="1.10.10.10">
    <property type="entry name" value="Winged helix-like DNA-binding domain superfamily/Winged helix DNA-binding domain"/>
    <property type="match status" value="1"/>
</dbReference>
<evidence type="ECO:0000256" key="1">
    <source>
        <dbReference type="ARBA" id="ARBA00023015"/>
    </source>
</evidence>
<dbReference type="PROSITE" id="PS50987">
    <property type="entry name" value="HTH_ARSR_2"/>
    <property type="match status" value="1"/>
</dbReference>
<dbReference type="Pfam" id="PF01022">
    <property type="entry name" value="HTH_5"/>
    <property type="match status" value="1"/>
</dbReference>
<proteinExistence type="predicted"/>
<dbReference type="SMART" id="SM00418">
    <property type="entry name" value="HTH_ARSR"/>
    <property type="match status" value="1"/>
</dbReference>
<dbReference type="AlphaFoldDB" id="A0A1I2I229"/>
<keyword evidence="7" id="KW-1185">Reference proteome</keyword>
<dbReference type="CDD" id="cd00090">
    <property type="entry name" value="HTH_ARSR"/>
    <property type="match status" value="1"/>
</dbReference>
<evidence type="ECO:0000313" key="7">
    <source>
        <dbReference type="Proteomes" id="UP000198596"/>
    </source>
</evidence>
<organism evidence="6 7">
    <name type="scientific">Flavobacterium xueshanense</name>
    <dbReference type="NCBI Taxonomy" id="935223"/>
    <lineage>
        <taxon>Bacteria</taxon>
        <taxon>Pseudomonadati</taxon>
        <taxon>Bacteroidota</taxon>
        <taxon>Flavobacteriia</taxon>
        <taxon>Flavobacteriales</taxon>
        <taxon>Flavobacteriaceae</taxon>
        <taxon>Flavobacterium</taxon>
    </lineage>
</organism>
<dbReference type="GO" id="GO:0003677">
    <property type="term" value="F:DNA binding"/>
    <property type="evidence" value="ECO:0007669"/>
    <property type="project" value="UniProtKB-KW"/>
</dbReference>
<sequence>MQLGSNFSHSYSIALLFNFKLTSKNLLLIFIIVILQYKYITMGITKSEHFTDEQNELATLAKAIGHPARIAIIQHLIKVNSCVCGDIVNELPLAQPTVSQHLKELKNAGLIKGNFEGASICYCLNEEGFEKIKGFFKNINAYLKNKKNQCC</sequence>
<keyword evidence="4" id="KW-0472">Membrane</keyword>
<reference evidence="7" key="1">
    <citation type="submission" date="2016-10" db="EMBL/GenBank/DDBJ databases">
        <authorList>
            <person name="Varghese N."/>
            <person name="Submissions S."/>
        </authorList>
    </citation>
    <scope>NUCLEOTIDE SEQUENCE [LARGE SCALE GENOMIC DNA]</scope>
    <source>
        <strain evidence="7">CGMCC 1.9227</strain>
    </source>
</reference>
<dbReference type="PANTHER" id="PTHR33154:SF15">
    <property type="entry name" value="REGULATORY PROTEIN ARSR"/>
    <property type="match status" value="1"/>
</dbReference>
<dbReference type="PANTHER" id="PTHR33154">
    <property type="entry name" value="TRANSCRIPTIONAL REGULATOR, ARSR FAMILY"/>
    <property type="match status" value="1"/>
</dbReference>
<keyword evidence="4" id="KW-0812">Transmembrane</keyword>
<dbReference type="InterPro" id="IPR036390">
    <property type="entry name" value="WH_DNA-bd_sf"/>
</dbReference>
<dbReference type="PRINTS" id="PR00778">
    <property type="entry name" value="HTHARSR"/>
</dbReference>
<dbReference type="GO" id="GO:0003700">
    <property type="term" value="F:DNA-binding transcription factor activity"/>
    <property type="evidence" value="ECO:0007669"/>
    <property type="project" value="InterPro"/>
</dbReference>
<accession>A0A1I2I229</accession>
<evidence type="ECO:0000313" key="6">
    <source>
        <dbReference type="EMBL" id="SFF34581.1"/>
    </source>
</evidence>
<keyword evidence="3" id="KW-0804">Transcription</keyword>
<dbReference type="InterPro" id="IPR001845">
    <property type="entry name" value="HTH_ArsR_DNA-bd_dom"/>
</dbReference>
<dbReference type="Proteomes" id="UP000198596">
    <property type="component" value="Unassembled WGS sequence"/>
</dbReference>
<evidence type="ECO:0000259" key="5">
    <source>
        <dbReference type="PROSITE" id="PS50987"/>
    </source>
</evidence>
<evidence type="ECO:0000256" key="3">
    <source>
        <dbReference type="ARBA" id="ARBA00023163"/>
    </source>
</evidence>
<name>A0A1I2I229_9FLAO</name>
<feature type="transmembrane region" description="Helical" evidence="4">
    <location>
        <begin position="12"/>
        <end position="37"/>
    </location>
</feature>
<dbReference type="EMBL" id="FONQ01000016">
    <property type="protein sequence ID" value="SFF34581.1"/>
    <property type="molecule type" value="Genomic_DNA"/>
</dbReference>
<dbReference type="SUPFAM" id="SSF46785">
    <property type="entry name" value="Winged helix' DNA-binding domain"/>
    <property type="match status" value="1"/>
</dbReference>